<reference evidence="3 4" key="1">
    <citation type="submission" date="2020-04" db="EMBL/GenBank/DDBJ databases">
        <title>Plant Genome Project.</title>
        <authorList>
            <person name="Zhang R.-G."/>
        </authorList>
    </citation>
    <scope>NUCLEOTIDE SEQUENCE [LARGE SCALE GENOMIC DNA]</scope>
    <source>
        <strain evidence="3">YNK0</strain>
        <tissue evidence="3">Leaf</tissue>
    </source>
</reference>
<keyword evidence="4" id="KW-1185">Reference proteome</keyword>
<evidence type="ECO:0000313" key="3">
    <source>
        <dbReference type="EMBL" id="KAF8394443.1"/>
    </source>
</evidence>
<dbReference type="Gene3D" id="2.40.70.10">
    <property type="entry name" value="Acid Proteases"/>
    <property type="match status" value="1"/>
</dbReference>
<dbReference type="InterPro" id="IPR032799">
    <property type="entry name" value="TAXi_C"/>
</dbReference>
<dbReference type="InterPro" id="IPR001461">
    <property type="entry name" value="Aspartic_peptidase_A1"/>
</dbReference>
<dbReference type="InterPro" id="IPR021109">
    <property type="entry name" value="Peptidase_aspartic_dom_sf"/>
</dbReference>
<dbReference type="GO" id="GO:0004190">
    <property type="term" value="F:aspartic-type endopeptidase activity"/>
    <property type="evidence" value="ECO:0007669"/>
    <property type="project" value="InterPro"/>
</dbReference>
<dbReference type="PANTHER" id="PTHR47965">
    <property type="entry name" value="ASPARTYL PROTEASE-RELATED"/>
    <property type="match status" value="1"/>
</dbReference>
<gene>
    <name evidence="3" type="ORF">HHK36_020651</name>
</gene>
<keyword evidence="1" id="KW-0472">Membrane</keyword>
<dbReference type="Proteomes" id="UP000655225">
    <property type="component" value="Unassembled WGS sequence"/>
</dbReference>
<dbReference type="SUPFAM" id="SSF50630">
    <property type="entry name" value="Acid proteases"/>
    <property type="match status" value="1"/>
</dbReference>
<name>A0A835D874_TETSI</name>
<dbReference type="GO" id="GO:0006508">
    <property type="term" value="P:proteolysis"/>
    <property type="evidence" value="ECO:0007669"/>
    <property type="project" value="InterPro"/>
</dbReference>
<organism evidence="3 4">
    <name type="scientific">Tetracentron sinense</name>
    <name type="common">Spur-leaf</name>
    <dbReference type="NCBI Taxonomy" id="13715"/>
    <lineage>
        <taxon>Eukaryota</taxon>
        <taxon>Viridiplantae</taxon>
        <taxon>Streptophyta</taxon>
        <taxon>Embryophyta</taxon>
        <taxon>Tracheophyta</taxon>
        <taxon>Spermatophyta</taxon>
        <taxon>Magnoliopsida</taxon>
        <taxon>Trochodendrales</taxon>
        <taxon>Trochodendraceae</taxon>
        <taxon>Tetracentron</taxon>
    </lineage>
</organism>
<dbReference type="PANTHER" id="PTHR47965:SF22">
    <property type="entry name" value="EUKARYOTIC ASPARTYL PROTEASE FAMILY PROTEIN"/>
    <property type="match status" value="1"/>
</dbReference>
<evidence type="ECO:0000313" key="4">
    <source>
        <dbReference type="Proteomes" id="UP000655225"/>
    </source>
</evidence>
<comment type="caution">
    <text evidence="3">The sequence shown here is derived from an EMBL/GenBank/DDBJ whole genome shotgun (WGS) entry which is preliminary data.</text>
</comment>
<dbReference type="AlphaFoldDB" id="A0A835D874"/>
<feature type="transmembrane region" description="Helical" evidence="1">
    <location>
        <begin position="108"/>
        <end position="129"/>
    </location>
</feature>
<feature type="domain" description="Xylanase inhibitor C-terminal" evidence="2">
    <location>
        <begin position="2"/>
        <end position="71"/>
    </location>
</feature>
<accession>A0A835D874</accession>
<protein>
    <recommendedName>
        <fullName evidence="2">Xylanase inhibitor C-terminal domain-containing protein</fullName>
    </recommendedName>
</protein>
<dbReference type="OrthoDB" id="1732469at2759"/>
<sequence>MNITRVAAVAPFGVCFSSKNIVSTRVGLAVPSIDLVLQSESVFWRIFGANSMVQVSDNVICIGFVDGGLNDKDFDCYWRVSIGEQSSAIRSGEFQTGVQLLTAVQANYLFQFPFHIQCLGLVWFGLLLITEINKHYAMV</sequence>
<keyword evidence="1" id="KW-1133">Transmembrane helix</keyword>
<dbReference type="Pfam" id="PF14541">
    <property type="entry name" value="TAXi_C"/>
    <property type="match status" value="1"/>
</dbReference>
<keyword evidence="1" id="KW-0812">Transmembrane</keyword>
<proteinExistence type="predicted"/>
<evidence type="ECO:0000259" key="2">
    <source>
        <dbReference type="Pfam" id="PF14541"/>
    </source>
</evidence>
<evidence type="ECO:0000256" key="1">
    <source>
        <dbReference type="SAM" id="Phobius"/>
    </source>
</evidence>
<dbReference type="EMBL" id="JABCRI010000014">
    <property type="protein sequence ID" value="KAF8394443.1"/>
    <property type="molecule type" value="Genomic_DNA"/>
</dbReference>